<protein>
    <recommendedName>
        <fullName evidence="8">Major facilitator superfamily (MFS) profile domain-containing protein</fullName>
    </recommendedName>
</protein>
<dbReference type="AlphaFoldDB" id="A0A1V4QEN6"/>
<feature type="transmembrane region" description="Helical" evidence="7">
    <location>
        <begin position="84"/>
        <end position="103"/>
    </location>
</feature>
<evidence type="ECO:0000256" key="7">
    <source>
        <dbReference type="SAM" id="Phobius"/>
    </source>
</evidence>
<feature type="transmembrane region" description="Helical" evidence="7">
    <location>
        <begin position="58"/>
        <end position="78"/>
    </location>
</feature>
<dbReference type="InterPro" id="IPR036259">
    <property type="entry name" value="MFS_trans_sf"/>
</dbReference>
<dbReference type="InterPro" id="IPR020846">
    <property type="entry name" value="MFS_dom"/>
</dbReference>
<proteinExistence type="predicted"/>
<feature type="domain" description="Major facilitator superfamily (MFS) profile" evidence="8">
    <location>
        <begin position="186"/>
        <end position="374"/>
    </location>
</feature>
<dbReference type="CDD" id="cd06173">
    <property type="entry name" value="MFS_MefA_like"/>
    <property type="match status" value="1"/>
</dbReference>
<evidence type="ECO:0000259" key="8">
    <source>
        <dbReference type="PROSITE" id="PS50850"/>
    </source>
</evidence>
<reference evidence="10" key="1">
    <citation type="submission" date="2017-01" db="EMBL/GenBank/DDBJ databases">
        <title>Novel pathways for hydrocarbon cycling and metabolic interdependencies in hydrothermal sediment communities.</title>
        <authorList>
            <person name="Dombrowski N."/>
            <person name="Seitz K."/>
            <person name="Teske A."/>
            <person name="Baker B."/>
        </authorList>
    </citation>
    <scope>NUCLEOTIDE SEQUENCE [LARGE SCALE GENOMIC DNA]</scope>
</reference>
<sequence length="374" mass="41507">MSQFGDKLDYIALIAIIGLFPKRQVPFLLSQLAVFITLPVLIFGPVAGVLVDRWHKKRVMVICDTLRTGCAIMIPIVFILTHNIYPVFAVVFLMFLLGLFFNTARSAIIPNLVSRKRILTANSVINFIGRGATFLGMFLGGLIVDWRFWKVNIGVEGWTAALLQRNLSQVWDELRHAIQMILKSRNLAFAMSTIFLMIMGASVIYVLAIPTIQKEMAWGTSGVGILAGIGAIGLLLGAYLTGIFGHHFDLKYLMLFCFIVIGTVLVLFPFARHFWTFAIGTLIAGIVISPIFIGQDTLIHHYADELIRGRVFSLRDWILNGSFLLWALLIGFLANFVKKNLLFAIFGIAMAVLSISGWLVLARGKGVTVSPDNT</sequence>
<evidence type="ECO:0000256" key="4">
    <source>
        <dbReference type="ARBA" id="ARBA00022692"/>
    </source>
</evidence>
<comment type="subcellular location">
    <subcellularLocation>
        <location evidence="1">Cell membrane</location>
        <topology evidence="1">Multi-pass membrane protein</topology>
    </subcellularLocation>
</comment>
<feature type="transmembrane region" description="Helical" evidence="7">
    <location>
        <begin position="216"/>
        <end position="240"/>
    </location>
</feature>
<feature type="transmembrane region" description="Helical" evidence="7">
    <location>
        <begin position="124"/>
        <end position="143"/>
    </location>
</feature>
<gene>
    <name evidence="9" type="ORF">BXT86_04505</name>
</gene>
<evidence type="ECO:0000256" key="1">
    <source>
        <dbReference type="ARBA" id="ARBA00004651"/>
    </source>
</evidence>
<keyword evidence="4 7" id="KW-0812">Transmembrane</keyword>
<keyword evidence="6 7" id="KW-0472">Membrane</keyword>
<keyword evidence="5 7" id="KW-1133">Transmembrane helix</keyword>
<evidence type="ECO:0000256" key="6">
    <source>
        <dbReference type="ARBA" id="ARBA00023136"/>
    </source>
</evidence>
<dbReference type="GO" id="GO:0022857">
    <property type="term" value="F:transmembrane transporter activity"/>
    <property type="evidence" value="ECO:0007669"/>
    <property type="project" value="InterPro"/>
</dbReference>
<accession>A0A1V4QEN6</accession>
<dbReference type="PROSITE" id="PS50850">
    <property type="entry name" value="MFS"/>
    <property type="match status" value="1"/>
</dbReference>
<evidence type="ECO:0000313" key="10">
    <source>
        <dbReference type="Proteomes" id="UP000191663"/>
    </source>
</evidence>
<evidence type="ECO:0000313" key="9">
    <source>
        <dbReference type="EMBL" id="OPX17798.1"/>
    </source>
</evidence>
<dbReference type="SUPFAM" id="SSF103473">
    <property type="entry name" value="MFS general substrate transporter"/>
    <property type="match status" value="1"/>
</dbReference>
<feature type="transmembrane region" description="Helical" evidence="7">
    <location>
        <begin position="314"/>
        <end position="334"/>
    </location>
</feature>
<dbReference type="PANTHER" id="PTHR43266:SF2">
    <property type="entry name" value="MAJOR FACILITATOR SUPERFAMILY (MFS) PROFILE DOMAIN-CONTAINING PROTEIN"/>
    <property type="match status" value="1"/>
</dbReference>
<keyword evidence="3" id="KW-1003">Cell membrane</keyword>
<evidence type="ECO:0000256" key="2">
    <source>
        <dbReference type="ARBA" id="ARBA00022448"/>
    </source>
</evidence>
<evidence type="ECO:0000256" key="5">
    <source>
        <dbReference type="ARBA" id="ARBA00022989"/>
    </source>
</evidence>
<name>A0A1V4QEN6_UNCW3</name>
<dbReference type="Gene3D" id="1.20.1250.20">
    <property type="entry name" value="MFS general substrate transporter like domains"/>
    <property type="match status" value="2"/>
</dbReference>
<feature type="transmembrane region" description="Helical" evidence="7">
    <location>
        <begin position="28"/>
        <end position="51"/>
    </location>
</feature>
<feature type="transmembrane region" description="Helical" evidence="7">
    <location>
        <begin position="340"/>
        <end position="361"/>
    </location>
</feature>
<dbReference type="EMBL" id="MUKB01000075">
    <property type="protein sequence ID" value="OPX17798.1"/>
    <property type="molecule type" value="Genomic_DNA"/>
</dbReference>
<dbReference type="InterPro" id="IPR011701">
    <property type="entry name" value="MFS"/>
</dbReference>
<dbReference type="Proteomes" id="UP000191663">
    <property type="component" value="Unassembled WGS sequence"/>
</dbReference>
<dbReference type="PANTHER" id="PTHR43266">
    <property type="entry name" value="MACROLIDE-EFFLUX PROTEIN"/>
    <property type="match status" value="1"/>
</dbReference>
<dbReference type="GO" id="GO:0005886">
    <property type="term" value="C:plasma membrane"/>
    <property type="evidence" value="ECO:0007669"/>
    <property type="project" value="UniProtKB-SubCell"/>
</dbReference>
<feature type="transmembrane region" description="Helical" evidence="7">
    <location>
        <begin position="187"/>
        <end position="210"/>
    </location>
</feature>
<dbReference type="Pfam" id="PF07690">
    <property type="entry name" value="MFS_1"/>
    <property type="match status" value="2"/>
</dbReference>
<feature type="transmembrane region" description="Helical" evidence="7">
    <location>
        <begin position="252"/>
        <end position="268"/>
    </location>
</feature>
<feature type="transmembrane region" description="Helical" evidence="7">
    <location>
        <begin position="274"/>
        <end position="293"/>
    </location>
</feature>
<evidence type="ECO:0000256" key="3">
    <source>
        <dbReference type="ARBA" id="ARBA00022475"/>
    </source>
</evidence>
<keyword evidence="2" id="KW-0813">Transport</keyword>
<organism evidence="9 10">
    <name type="scientific">candidate division WOR-3 bacterium 4484_100</name>
    <dbReference type="NCBI Taxonomy" id="1936077"/>
    <lineage>
        <taxon>Bacteria</taxon>
        <taxon>Bacteria division WOR-3</taxon>
    </lineage>
</organism>
<comment type="caution">
    <text evidence="9">The sequence shown here is derived from an EMBL/GenBank/DDBJ whole genome shotgun (WGS) entry which is preliminary data.</text>
</comment>